<feature type="compositionally biased region" description="Basic residues" evidence="1">
    <location>
        <begin position="21"/>
        <end position="40"/>
    </location>
</feature>
<sequence length="359" mass="38345">MTRPLALTNGGNTNGGNNGGSRRRPPRQRRQGRRRNRRRGGGGGGPRNNAAMVLAQGAGSVPGMPFGSWPSRSSMQAWDAFHPEHLPLPRSVGPYCVVRTSSLITSSDKVMLFAPTVGDDGCWLTSCGLGSRTEGGAINGQDNTNLYTVPLPGIATTGSAITVVPAALSVQVMNPNPLMSTTGIFGGTVSHTQLNLAGRTETWNDFATEVISFMRPRLMSAGKLALRGVQGDSYPLNMSALSNFNCVHDVTADKHTWTDYAGFYPTGLAPIVFVNEAKQTMNYLVSVEWRVRFDIGNPAVAAQRHHGITPEWKWDDMIKTAIARGHGIMDIAERVANAGSFAANAVVAARRAMPALMAA</sequence>
<reference evidence="2" key="1">
    <citation type="journal article" date="2005" name="Appl. Environ. Microbiol.">
        <title>Comparison of genome sequences of single-stranded RNA viruses infecting the bivalve-killing dinoflagellate Heterocapsa circularisquama.</title>
        <authorList>
            <person name="Nagasaki K."/>
            <person name="Shirai Y."/>
            <person name="Takao Y."/>
            <person name="Mizumoto H."/>
            <person name="Nishida K."/>
            <person name="Tomaru Y."/>
        </authorList>
    </citation>
    <scope>NUCLEOTIDE SEQUENCE</scope>
    <source>
        <strain evidence="2">HcRNAV109</strain>
    </source>
</reference>
<evidence type="ECO:0000313" key="2">
    <source>
        <dbReference type="EMBL" id="BAE47072.1"/>
    </source>
</evidence>
<gene>
    <name evidence="2" type="primary">HcRNAV109 ORF-2</name>
</gene>
<dbReference type="EMBL" id="AB218609">
    <property type="protein sequence ID" value="BAE47072.1"/>
    <property type="molecule type" value="Genomic_RNA"/>
</dbReference>
<proteinExistence type="predicted"/>
<evidence type="ECO:0000256" key="1">
    <source>
        <dbReference type="SAM" id="MobiDB-lite"/>
    </source>
</evidence>
<organism evidence="2">
    <name type="scientific">Heterocapsa circularisquama RNA virus 01</name>
    <dbReference type="NCBI Taxonomy" id="2030964"/>
    <lineage>
        <taxon>Viruses</taxon>
        <taxon>Riboviria</taxon>
        <taxon>Orthornavirae</taxon>
        <taxon>Pisuviricota</taxon>
        <taxon>Pisoniviricetes</taxon>
        <taxon>Sobelivirales</taxon>
        <taxon>Alvernaviridae</taxon>
        <taxon>Dinornavirus</taxon>
    </lineage>
</organism>
<feature type="region of interest" description="Disordered" evidence="1">
    <location>
        <begin position="1"/>
        <end position="50"/>
    </location>
</feature>
<accession>Q3C204</accession>
<name>Q3C204_9VIRU</name>
<protein>
    <submittedName>
        <fullName evidence="2">Major viral capsid protein</fullName>
    </submittedName>
</protein>